<dbReference type="InterPro" id="IPR029058">
    <property type="entry name" value="AB_hydrolase_fold"/>
</dbReference>
<evidence type="ECO:0000256" key="2">
    <source>
        <dbReference type="ARBA" id="ARBA00022963"/>
    </source>
</evidence>
<keyword evidence="4" id="KW-0732">Signal</keyword>
<feature type="chain" id="PRO_5020364600" description="Alpha/beta fold hydrolase" evidence="4">
    <location>
        <begin position="21"/>
        <end position="364"/>
    </location>
</feature>
<dbReference type="Pfam" id="PF03403">
    <property type="entry name" value="PAF-AH_p_II"/>
    <property type="match status" value="1"/>
</dbReference>
<dbReference type="PANTHER" id="PTHR10272:SF0">
    <property type="entry name" value="PLATELET-ACTIVATING FACTOR ACETYLHYDROLASE"/>
    <property type="match status" value="1"/>
</dbReference>
<keyword evidence="1" id="KW-0378">Hydrolase</keyword>
<accession>A0A4Q7DPT1</accession>
<dbReference type="GO" id="GO:0016042">
    <property type="term" value="P:lipid catabolic process"/>
    <property type="evidence" value="ECO:0007669"/>
    <property type="project" value="UniProtKB-KW"/>
</dbReference>
<name>A0A4Q7DPT1_9PROT</name>
<dbReference type="SUPFAM" id="SSF53474">
    <property type="entry name" value="alpha/beta-Hydrolases"/>
    <property type="match status" value="1"/>
</dbReference>
<dbReference type="AlphaFoldDB" id="A0A4Q7DPT1"/>
<dbReference type="Proteomes" id="UP000293550">
    <property type="component" value="Unassembled WGS sequence"/>
</dbReference>
<keyword evidence="2" id="KW-0442">Lipid degradation</keyword>
<evidence type="ECO:0000256" key="1">
    <source>
        <dbReference type="ARBA" id="ARBA00022801"/>
    </source>
</evidence>
<dbReference type="PANTHER" id="PTHR10272">
    <property type="entry name" value="PLATELET-ACTIVATING FACTOR ACETYLHYDROLASE"/>
    <property type="match status" value="1"/>
</dbReference>
<evidence type="ECO:0000313" key="6">
    <source>
        <dbReference type="Proteomes" id="UP000293550"/>
    </source>
</evidence>
<organism evidence="5 6">
    <name type="scientific">Candidatus Finniella inopinata</name>
    <dbReference type="NCBI Taxonomy" id="1696036"/>
    <lineage>
        <taxon>Bacteria</taxon>
        <taxon>Pseudomonadati</taxon>
        <taxon>Pseudomonadota</taxon>
        <taxon>Alphaproteobacteria</taxon>
        <taxon>Holosporales</taxon>
        <taxon>Candidatus Paracaedibacteraceae</taxon>
        <taxon>Candidatus Finniella</taxon>
    </lineage>
</organism>
<dbReference type="Gene3D" id="3.40.50.1820">
    <property type="entry name" value="alpha/beta hydrolase"/>
    <property type="match status" value="1"/>
</dbReference>
<sequence length="364" mass="41311">MRTFQFIFASLCFAGMPCSATVTLPSPTGPFGCGTQSFEVTDTSRQMLRDSPPRRWMVQAFYPTTKHTQTYPYRPGTLDEGLVIDTKILSHSKPEAKLLQGKACPVVIFIPGLGHGRQDYTILCEEMASHGYMVLSLDQPYVSNFVKFSDGTRIVMTLKDSWKVPRDRDYRYQYYDEAMGAAIGDVRYMLDHIREISAKYFGGLLDATHITLMGHSFGGNVAHTLGFEDNRIQAVIDIDSKITDRKIYGRHGILPNSTAKPVLFIRGMMQYQDDLGDQLTKIQNAEMWSPKVEHSAFSDDAFLVRHIPKMATIGFFSLLWNWITKGGPCFNAVDYNLGDKNADEWFQEFNGQIINWLRLHVKGR</sequence>
<dbReference type="GO" id="GO:0003847">
    <property type="term" value="F:1-alkyl-2-acetylglycerophosphocholine esterase activity"/>
    <property type="evidence" value="ECO:0007669"/>
    <property type="project" value="TreeGrafter"/>
</dbReference>
<evidence type="ECO:0000313" key="5">
    <source>
        <dbReference type="EMBL" id="RZI47036.1"/>
    </source>
</evidence>
<evidence type="ECO:0008006" key="7">
    <source>
        <dbReference type="Google" id="ProtNLM"/>
    </source>
</evidence>
<keyword evidence="6" id="KW-1185">Reference proteome</keyword>
<comment type="caution">
    <text evidence="5">The sequence shown here is derived from an EMBL/GenBank/DDBJ whole genome shotgun (WGS) entry which is preliminary data.</text>
</comment>
<proteinExistence type="predicted"/>
<reference evidence="5 6" key="1">
    <citation type="submission" date="2018-10" db="EMBL/GenBank/DDBJ databases">
        <title>An updated phylogeny of the Alphaproteobacteria reveals that the parasitic Rickettsiales and Holosporales have independent origins.</title>
        <authorList>
            <person name="Munoz-Gomez S.A."/>
            <person name="Hess S."/>
            <person name="Burger G."/>
            <person name="Lang B.F."/>
            <person name="Susko E."/>
            <person name="Slamovits C.H."/>
            <person name="Roger A.J."/>
        </authorList>
    </citation>
    <scope>NUCLEOTIDE SEQUENCE [LARGE SCALE GENOMIC DNA]</scope>
    <source>
        <strain evidence="5">HOLO01</strain>
    </source>
</reference>
<evidence type="ECO:0000256" key="4">
    <source>
        <dbReference type="SAM" id="SignalP"/>
    </source>
</evidence>
<keyword evidence="3" id="KW-0443">Lipid metabolism</keyword>
<dbReference type="EMBL" id="SCFB01000001">
    <property type="protein sequence ID" value="RZI47036.1"/>
    <property type="molecule type" value="Genomic_DNA"/>
</dbReference>
<gene>
    <name evidence="5" type="ORF">EQU50_00150</name>
</gene>
<dbReference type="RefSeq" id="WP_130153149.1">
    <property type="nucleotide sequence ID" value="NZ_SCFB01000001.1"/>
</dbReference>
<feature type="signal peptide" evidence="4">
    <location>
        <begin position="1"/>
        <end position="20"/>
    </location>
</feature>
<dbReference type="OrthoDB" id="569821at2"/>
<protein>
    <recommendedName>
        <fullName evidence="7">Alpha/beta fold hydrolase</fullName>
    </recommendedName>
</protein>
<evidence type="ECO:0000256" key="3">
    <source>
        <dbReference type="ARBA" id="ARBA00023098"/>
    </source>
</evidence>